<evidence type="ECO:0000256" key="3">
    <source>
        <dbReference type="ARBA" id="ARBA00005735"/>
    </source>
</evidence>
<accession>A0A0N1IQ07</accession>
<dbReference type="GO" id="GO:0046872">
    <property type="term" value="F:metal ion binding"/>
    <property type="evidence" value="ECO:0007669"/>
    <property type="project" value="UniProtKB-UniRule"/>
</dbReference>
<comment type="similarity">
    <text evidence="3 11">Belongs to the glycosyltransferase 7 family.</text>
</comment>
<dbReference type="Gene3D" id="3.90.550.10">
    <property type="entry name" value="Spore Coat Polysaccharide Biosynthesis Protein SpsA, Chain A"/>
    <property type="match status" value="1"/>
</dbReference>
<dbReference type="OrthoDB" id="10038994at2759"/>
<dbReference type="PANTHER" id="PTHR19300">
    <property type="entry name" value="BETA-1,4-GALACTOSYLTRANSFERASE"/>
    <property type="match status" value="1"/>
</dbReference>
<evidence type="ECO:0000259" key="12">
    <source>
        <dbReference type="Pfam" id="PF02709"/>
    </source>
</evidence>
<name>A0A0N1IQ07_PAPMA</name>
<evidence type="ECO:0000256" key="2">
    <source>
        <dbReference type="ARBA" id="ARBA00004922"/>
    </source>
</evidence>
<keyword evidence="5 11" id="KW-0808">Transferase</keyword>
<sequence length="326" mass="37492">MPKWFPINRLLQIRISSCIVFLLCLIAFIQFFASYGCYHYEHIPREHLLNNIFFRTNPKLEINKEKPNCNYDGILQSTSSINTLDVPQKFGDFTTNGLANGSYTPENCNPLLSVAILVTYRNRQSQLDIFIPYMHNFLRKQGIHYTIYIIEQQDDKPWNKGLLYNIGAKQAIADKFPCLILHDIDLVPLDNGNLYACLQEPRHMSASIDKFRFVLTYDYLVGGALAIRSDQYIAVNGFSNKFEGWGGEDDDFAGRIKAKNLKILRYPRELSRYTMLAHPQEKKNSERGNILSVNQMNYNKDGLGNAEYAVKSVHRNILFTLVGVKT</sequence>
<comment type="subcellular location">
    <subcellularLocation>
        <location evidence="1 11">Membrane</location>
        <topology evidence="1 11">Single-pass type II membrane protein</topology>
    </subcellularLocation>
</comment>
<dbReference type="PANTHER" id="PTHR19300:SF48">
    <property type="entry name" value="BETA-1,4-N-ACETYLGALACTOSAMINYLTRANSFERASE"/>
    <property type="match status" value="1"/>
</dbReference>
<evidence type="ECO:0000313" key="14">
    <source>
        <dbReference type="EMBL" id="KPJ18304.1"/>
    </source>
</evidence>
<evidence type="ECO:0000313" key="15">
    <source>
        <dbReference type="Proteomes" id="UP000053240"/>
    </source>
</evidence>
<evidence type="ECO:0000256" key="10">
    <source>
        <dbReference type="ARBA" id="ARBA00023180"/>
    </source>
</evidence>
<comment type="function">
    <text evidence="11">Catalyzes the transfer of galactose onto proteins or lipids.</text>
</comment>
<evidence type="ECO:0000256" key="7">
    <source>
        <dbReference type="ARBA" id="ARBA00022968"/>
    </source>
</evidence>
<evidence type="ECO:0000256" key="1">
    <source>
        <dbReference type="ARBA" id="ARBA00004606"/>
    </source>
</evidence>
<protein>
    <recommendedName>
        <fullName evidence="11">Beta-1,4-N-acetylgalactosaminyltransferase</fullName>
        <ecNumber evidence="11">2.4.1.-</ecNumber>
    </recommendedName>
    <alternativeName>
        <fullName evidence="11">Beta-4-GalNAcT</fullName>
    </alternativeName>
</protein>
<reference evidence="14 15" key="1">
    <citation type="journal article" date="2015" name="Nat. Commun.">
        <title>Outbred genome sequencing and CRISPR/Cas9 gene editing in butterflies.</title>
        <authorList>
            <person name="Li X."/>
            <person name="Fan D."/>
            <person name="Zhang W."/>
            <person name="Liu G."/>
            <person name="Zhang L."/>
            <person name="Zhao L."/>
            <person name="Fang X."/>
            <person name="Chen L."/>
            <person name="Dong Y."/>
            <person name="Chen Y."/>
            <person name="Ding Y."/>
            <person name="Zhao R."/>
            <person name="Feng M."/>
            <person name="Zhu Y."/>
            <person name="Feng Y."/>
            <person name="Jiang X."/>
            <person name="Zhu D."/>
            <person name="Xiang H."/>
            <person name="Feng X."/>
            <person name="Li S."/>
            <person name="Wang J."/>
            <person name="Zhang G."/>
            <person name="Kronforst M.R."/>
            <person name="Wang W."/>
        </authorList>
    </citation>
    <scope>NUCLEOTIDE SEQUENCE [LARGE SCALE GENOMIC DNA]</scope>
    <source>
        <strain evidence="14">Ya'a_city_454_Pm</strain>
        <tissue evidence="14">Whole body</tissue>
    </source>
</reference>
<keyword evidence="15" id="KW-1185">Reference proteome</keyword>
<keyword evidence="10 11" id="KW-0325">Glycoprotein</keyword>
<keyword evidence="9" id="KW-0472">Membrane</keyword>
<dbReference type="SUPFAM" id="SSF53448">
    <property type="entry name" value="Nucleotide-diphospho-sugar transferases"/>
    <property type="match status" value="1"/>
</dbReference>
<evidence type="ECO:0000256" key="6">
    <source>
        <dbReference type="ARBA" id="ARBA00022692"/>
    </source>
</evidence>
<dbReference type="GO" id="GO:0008378">
    <property type="term" value="F:galactosyltransferase activity"/>
    <property type="evidence" value="ECO:0007669"/>
    <property type="project" value="TreeGrafter"/>
</dbReference>
<dbReference type="InterPro" id="IPR003859">
    <property type="entry name" value="Galactosyl_T"/>
</dbReference>
<comment type="cofactor">
    <cofactor evidence="11">
        <name>Mn(2+)</name>
        <dbReference type="ChEBI" id="CHEBI:29035"/>
    </cofactor>
</comment>
<dbReference type="UniPathway" id="UPA00378"/>
<dbReference type="PRINTS" id="PR02050">
    <property type="entry name" value="B14GALTRFASE"/>
</dbReference>
<dbReference type="GO" id="GO:0005975">
    <property type="term" value="P:carbohydrate metabolic process"/>
    <property type="evidence" value="ECO:0007669"/>
    <property type="project" value="InterPro"/>
</dbReference>
<keyword evidence="11" id="KW-0464">Manganese</keyword>
<dbReference type="GO" id="GO:0033842">
    <property type="term" value="F:N-acetyl-beta-glucosaminyl-derivative 4-beta-N-acetylgalactosaminyltransferase activity"/>
    <property type="evidence" value="ECO:0007669"/>
    <property type="project" value="TreeGrafter"/>
</dbReference>
<keyword evidence="4 11" id="KW-0328">Glycosyltransferase</keyword>
<dbReference type="GO" id="GO:0016020">
    <property type="term" value="C:membrane"/>
    <property type="evidence" value="ECO:0007669"/>
    <property type="project" value="UniProtKB-SubCell"/>
</dbReference>
<dbReference type="InterPro" id="IPR027791">
    <property type="entry name" value="Galactosyl_T_C"/>
</dbReference>
<feature type="domain" description="Galactosyltransferase N-terminal" evidence="13">
    <location>
        <begin position="99"/>
        <end position="197"/>
    </location>
</feature>
<evidence type="ECO:0000256" key="11">
    <source>
        <dbReference type="RuleBase" id="RU368121"/>
    </source>
</evidence>
<dbReference type="AlphaFoldDB" id="A0A0N1IQ07"/>
<dbReference type="Pfam" id="PF02709">
    <property type="entry name" value="Glyco_transf_7C"/>
    <property type="match status" value="1"/>
</dbReference>
<evidence type="ECO:0000256" key="8">
    <source>
        <dbReference type="ARBA" id="ARBA00022989"/>
    </source>
</evidence>
<dbReference type="InterPro" id="IPR029044">
    <property type="entry name" value="Nucleotide-diphossugar_trans"/>
</dbReference>
<evidence type="ECO:0000256" key="4">
    <source>
        <dbReference type="ARBA" id="ARBA00022676"/>
    </source>
</evidence>
<dbReference type="Proteomes" id="UP000053240">
    <property type="component" value="Unassembled WGS sequence"/>
</dbReference>
<keyword evidence="7 11" id="KW-0735">Signal-anchor</keyword>
<dbReference type="EC" id="2.4.1.-" evidence="11"/>
<proteinExistence type="inferred from homology"/>
<keyword evidence="6" id="KW-0812">Transmembrane</keyword>
<evidence type="ECO:0000256" key="5">
    <source>
        <dbReference type="ARBA" id="ARBA00022679"/>
    </source>
</evidence>
<keyword evidence="8" id="KW-1133">Transmembrane helix</keyword>
<feature type="domain" description="Galactosyltransferase C-terminal" evidence="12">
    <location>
        <begin position="202"/>
        <end position="278"/>
    </location>
</feature>
<dbReference type="Pfam" id="PF13733">
    <property type="entry name" value="Glyco_transf_7N"/>
    <property type="match status" value="1"/>
</dbReference>
<dbReference type="KEGG" id="pmac:106721421"/>
<gene>
    <name evidence="14" type="ORF">RR48_04750</name>
</gene>
<dbReference type="GO" id="GO:0005794">
    <property type="term" value="C:Golgi apparatus"/>
    <property type="evidence" value="ECO:0007669"/>
    <property type="project" value="TreeGrafter"/>
</dbReference>
<dbReference type="GO" id="GO:0006688">
    <property type="term" value="P:glycosphingolipid biosynthetic process"/>
    <property type="evidence" value="ECO:0007669"/>
    <property type="project" value="TreeGrafter"/>
</dbReference>
<comment type="pathway">
    <text evidence="2 11">Protein modification; protein glycosylation.</text>
</comment>
<dbReference type="EMBL" id="KQ460044">
    <property type="protein sequence ID" value="KPJ18304.1"/>
    <property type="molecule type" value="Genomic_DNA"/>
</dbReference>
<evidence type="ECO:0000259" key="13">
    <source>
        <dbReference type="Pfam" id="PF13733"/>
    </source>
</evidence>
<keyword evidence="11" id="KW-0479">Metal-binding</keyword>
<dbReference type="InParanoid" id="A0A0N1IQ07"/>
<organism evidence="14 15">
    <name type="scientific">Papilio machaon</name>
    <name type="common">Old World swallowtail butterfly</name>
    <dbReference type="NCBI Taxonomy" id="76193"/>
    <lineage>
        <taxon>Eukaryota</taxon>
        <taxon>Metazoa</taxon>
        <taxon>Ecdysozoa</taxon>
        <taxon>Arthropoda</taxon>
        <taxon>Hexapoda</taxon>
        <taxon>Insecta</taxon>
        <taxon>Pterygota</taxon>
        <taxon>Neoptera</taxon>
        <taxon>Endopterygota</taxon>
        <taxon>Lepidoptera</taxon>
        <taxon>Glossata</taxon>
        <taxon>Ditrysia</taxon>
        <taxon>Papilionoidea</taxon>
        <taxon>Papilionidae</taxon>
        <taxon>Papilioninae</taxon>
        <taxon>Papilio</taxon>
    </lineage>
</organism>
<dbReference type="InterPro" id="IPR027995">
    <property type="entry name" value="Galactosyl_T_N"/>
</dbReference>
<dbReference type="STRING" id="76193.A0A0N1IQ07"/>
<evidence type="ECO:0000256" key="9">
    <source>
        <dbReference type="ARBA" id="ARBA00023136"/>
    </source>
</evidence>